<dbReference type="OrthoDB" id="9772024at2"/>
<keyword evidence="1" id="KW-0732">Signal</keyword>
<dbReference type="GO" id="GO:0030288">
    <property type="term" value="C:outer membrane-bounded periplasmic space"/>
    <property type="evidence" value="ECO:0007669"/>
    <property type="project" value="TreeGrafter"/>
</dbReference>
<dbReference type="InterPro" id="IPR032812">
    <property type="entry name" value="SbsA_Ig"/>
</dbReference>
<dbReference type="Pfam" id="PF07532">
    <property type="entry name" value="Big_4"/>
    <property type="match status" value="2"/>
</dbReference>
<name>A0A1M5WKB6_9CLOT</name>
<feature type="domain" description="MurNAc-LAA" evidence="3">
    <location>
        <begin position="573"/>
        <end position="684"/>
    </location>
</feature>
<proteinExistence type="predicted"/>
<dbReference type="Gene3D" id="2.30.30.100">
    <property type="match status" value="1"/>
</dbReference>
<keyword evidence="2" id="KW-0378">Hydrolase</keyword>
<evidence type="ECO:0000313" key="5">
    <source>
        <dbReference type="Proteomes" id="UP000184447"/>
    </source>
</evidence>
<dbReference type="EMBL" id="FQXM01000018">
    <property type="protein sequence ID" value="SHH88030.1"/>
    <property type="molecule type" value="Genomic_DNA"/>
</dbReference>
<feature type="domain" description="MurNAc-LAA" evidence="3">
    <location>
        <begin position="216"/>
        <end position="325"/>
    </location>
</feature>
<dbReference type="GO" id="GO:0009253">
    <property type="term" value="P:peptidoglycan catabolic process"/>
    <property type="evidence" value="ECO:0007669"/>
    <property type="project" value="InterPro"/>
</dbReference>
<dbReference type="InterPro" id="IPR050695">
    <property type="entry name" value="N-acetylmuramoyl_amidase_3"/>
</dbReference>
<evidence type="ECO:0000256" key="2">
    <source>
        <dbReference type="ARBA" id="ARBA00022801"/>
    </source>
</evidence>
<accession>A0A1M5WKB6</accession>
<dbReference type="Pfam" id="PF01520">
    <property type="entry name" value="Amidase_3"/>
    <property type="match status" value="2"/>
</dbReference>
<dbReference type="STRING" id="1121316.SAMN02745207_02961"/>
<dbReference type="SUPFAM" id="SSF53187">
    <property type="entry name" value="Zn-dependent exopeptidases"/>
    <property type="match status" value="2"/>
</dbReference>
<dbReference type="SMART" id="SM00646">
    <property type="entry name" value="Ami_3"/>
    <property type="match status" value="2"/>
</dbReference>
<dbReference type="AlphaFoldDB" id="A0A1M5WKB6"/>
<dbReference type="Pfam" id="PF13205">
    <property type="entry name" value="Big_5"/>
    <property type="match status" value="1"/>
</dbReference>
<protein>
    <submittedName>
        <fullName evidence="4">N-acetylmuramoyl-L-alanine amidase</fullName>
    </submittedName>
</protein>
<organism evidence="4 5">
    <name type="scientific">Clostridium grantii DSM 8605</name>
    <dbReference type="NCBI Taxonomy" id="1121316"/>
    <lineage>
        <taxon>Bacteria</taxon>
        <taxon>Bacillati</taxon>
        <taxon>Bacillota</taxon>
        <taxon>Clostridia</taxon>
        <taxon>Eubacteriales</taxon>
        <taxon>Clostridiaceae</taxon>
        <taxon>Clostridium</taxon>
    </lineage>
</organism>
<gene>
    <name evidence="4" type="ORF">SAMN02745207_02961</name>
</gene>
<evidence type="ECO:0000256" key="1">
    <source>
        <dbReference type="ARBA" id="ARBA00022729"/>
    </source>
</evidence>
<evidence type="ECO:0000313" key="4">
    <source>
        <dbReference type="EMBL" id="SHH88030.1"/>
    </source>
</evidence>
<dbReference type="GO" id="GO:0008745">
    <property type="term" value="F:N-acetylmuramoyl-L-alanine amidase activity"/>
    <property type="evidence" value="ECO:0007669"/>
    <property type="project" value="InterPro"/>
</dbReference>
<keyword evidence="5" id="KW-1185">Reference proteome</keyword>
<evidence type="ECO:0000259" key="3">
    <source>
        <dbReference type="SMART" id="SM00646"/>
    </source>
</evidence>
<dbReference type="InterPro" id="IPR002508">
    <property type="entry name" value="MurNAc-LAA_cat"/>
</dbReference>
<sequence>MNKKRVFVFAIIIMYMFVVFTVNKSYAATSYTEMPAKSNVDINKKWNITFSFDIDPAVINNNSDILVLDQNNTYISIQRKLINSTTVEISPTYGYESGKTYTLIVRNTVKSSTGINLSNEIRMNFTTSGTSNSSNSSANNGTSSSASKYTICLDPGRAANDIGNEVGQSGVLGKDINLAVALKAGKLLEAQGFKVVYTRTTDSVAWSSSSSISERSKIANDANADLFISIHTNSWSSTAKGYETYYLSSSTSGKELATQIQNEMSLRSDSTNRGISANELNTLKSVNAVAVYTNIGFISNPIEEKTMATSEFQQSTAESIASAVSKYYSEGSKLTIKSVDNINVIVEKGENYSLPTVVETLMSDNSKSTVSVTWDKSSVDTSKSGNYTYIGTISGYSEKITLKLSVNEQISNGEPDSNIPIDDITSLSKVDDFTVRTSVGTSFTLPKYVLATNSKGNIVRTSVIWNNSSVSTSIAGVKIITGKTKVSNKTLSMALIVRPSITKPYLIAIDAGHGGYDPGAIGNAGNQEKNVTLEVSLKLADILVKNGVDVVFTRISDNVPWPSTKSAELQMRCDISNNAKANYFISIHCNSYTSSSTVTGVETYYYSAKAGSQTFANNVNTELYKGINSSNRGVKSSSLYVNKYTDAPAILTELEFLSNPTKELMLKDSIFQGLCAESLASGIMKTIN</sequence>
<dbReference type="RefSeq" id="WP_073339189.1">
    <property type="nucleotide sequence ID" value="NZ_FQXM01000018.1"/>
</dbReference>
<dbReference type="InterPro" id="IPR011081">
    <property type="entry name" value="Big_4"/>
</dbReference>
<dbReference type="Proteomes" id="UP000184447">
    <property type="component" value="Unassembled WGS sequence"/>
</dbReference>
<dbReference type="Gene3D" id="3.40.630.40">
    <property type="entry name" value="Zn-dependent exopeptidases"/>
    <property type="match status" value="2"/>
</dbReference>
<reference evidence="4 5" key="1">
    <citation type="submission" date="2016-11" db="EMBL/GenBank/DDBJ databases">
        <authorList>
            <person name="Jaros S."/>
            <person name="Januszkiewicz K."/>
            <person name="Wedrychowicz H."/>
        </authorList>
    </citation>
    <scope>NUCLEOTIDE SEQUENCE [LARGE SCALE GENOMIC DNA]</scope>
    <source>
        <strain evidence="4 5">DSM 8605</strain>
    </source>
</reference>
<dbReference type="CDD" id="cd02696">
    <property type="entry name" value="MurNAc-LAA"/>
    <property type="match status" value="2"/>
</dbReference>
<dbReference type="PANTHER" id="PTHR30404">
    <property type="entry name" value="N-ACETYLMURAMOYL-L-ALANINE AMIDASE"/>
    <property type="match status" value="1"/>
</dbReference>
<dbReference type="PANTHER" id="PTHR30404:SF0">
    <property type="entry name" value="N-ACETYLMURAMOYL-L-ALANINE AMIDASE AMIC"/>
    <property type="match status" value="1"/>
</dbReference>